<keyword evidence="1" id="KW-1133">Transmembrane helix</keyword>
<sequence length="199" mass="20575">METKLRKTKEQIISLIIILVMFTMVFGKLMISNIQDVWADDQANITLEEIITGSDLGTSAPTQVNFAGFTINGFVTNVAATLNDANAWDLRGTGVGWSFTAITNNMIGSGLLAPGNMIANTAINISTAGGITGLGGSSTTGIALGGSIGNFSDGPMTIANASTNNGMGNYVVNSTILQTTIAANNKAGTYQSTLTISIQ</sequence>
<dbReference type="Proteomes" id="UP000231542">
    <property type="component" value="Unassembled WGS sequence"/>
</dbReference>
<evidence type="ECO:0000256" key="1">
    <source>
        <dbReference type="SAM" id="Phobius"/>
    </source>
</evidence>
<evidence type="ECO:0000313" key="2">
    <source>
        <dbReference type="EMBL" id="PIS42819.1"/>
    </source>
</evidence>
<protein>
    <recommendedName>
        <fullName evidence="4">WxL domain-containing protein</fullName>
    </recommendedName>
</protein>
<organism evidence="2 3">
    <name type="scientific">Candidatus Kerfeldbacteria bacterium CG08_land_8_20_14_0_20_40_16</name>
    <dbReference type="NCBI Taxonomy" id="2014244"/>
    <lineage>
        <taxon>Bacteria</taxon>
        <taxon>Candidatus Kerfeldiibacteriota</taxon>
    </lineage>
</organism>
<dbReference type="AlphaFoldDB" id="A0A2H0YX05"/>
<accession>A0A2H0YX05</accession>
<feature type="transmembrane region" description="Helical" evidence="1">
    <location>
        <begin position="12"/>
        <end position="31"/>
    </location>
</feature>
<proteinExistence type="predicted"/>
<keyword evidence="1" id="KW-0472">Membrane</keyword>
<reference evidence="2 3" key="1">
    <citation type="submission" date="2017-09" db="EMBL/GenBank/DDBJ databases">
        <title>Depth-based differentiation of microbial function through sediment-hosted aquifers and enrichment of novel symbionts in the deep terrestrial subsurface.</title>
        <authorList>
            <person name="Probst A.J."/>
            <person name="Ladd B."/>
            <person name="Jarett J.K."/>
            <person name="Geller-Mcgrath D.E."/>
            <person name="Sieber C.M."/>
            <person name="Emerson J.B."/>
            <person name="Anantharaman K."/>
            <person name="Thomas B.C."/>
            <person name="Malmstrom R."/>
            <person name="Stieglmeier M."/>
            <person name="Klingl A."/>
            <person name="Woyke T."/>
            <person name="Ryan C.M."/>
            <person name="Banfield J.F."/>
        </authorList>
    </citation>
    <scope>NUCLEOTIDE SEQUENCE [LARGE SCALE GENOMIC DNA]</scope>
    <source>
        <strain evidence="2">CG08_land_8_20_14_0_20_40_16</strain>
    </source>
</reference>
<gene>
    <name evidence="2" type="ORF">COT24_01665</name>
</gene>
<evidence type="ECO:0000313" key="3">
    <source>
        <dbReference type="Proteomes" id="UP000231542"/>
    </source>
</evidence>
<name>A0A2H0YX05_9BACT</name>
<keyword evidence="1" id="KW-0812">Transmembrane</keyword>
<evidence type="ECO:0008006" key="4">
    <source>
        <dbReference type="Google" id="ProtNLM"/>
    </source>
</evidence>
<comment type="caution">
    <text evidence="2">The sequence shown here is derived from an EMBL/GenBank/DDBJ whole genome shotgun (WGS) entry which is preliminary data.</text>
</comment>
<dbReference type="EMBL" id="PEXU01000019">
    <property type="protein sequence ID" value="PIS42819.1"/>
    <property type="molecule type" value="Genomic_DNA"/>
</dbReference>